<dbReference type="InterPro" id="IPR006680">
    <property type="entry name" value="Amidohydro-rel"/>
</dbReference>
<evidence type="ECO:0000313" key="4">
    <source>
        <dbReference type="Proteomes" id="UP000547674"/>
    </source>
</evidence>
<reference evidence="3 4" key="1">
    <citation type="submission" date="2020-03" db="EMBL/GenBank/DDBJ databases">
        <title>Metabolic flexibility allows generalist bacteria to become dominant in a frequently disturbed ecosystem.</title>
        <authorList>
            <person name="Chen Y.-J."/>
            <person name="Leung P.M."/>
            <person name="Bay S.K."/>
            <person name="Hugenholtz P."/>
            <person name="Kessler A.J."/>
            <person name="Shelley G."/>
            <person name="Waite D.W."/>
            <person name="Cook P.L."/>
            <person name="Greening C."/>
        </authorList>
    </citation>
    <scope>NUCLEOTIDE SEQUENCE [LARGE SCALE GENOMIC DNA]</scope>
    <source>
        <strain evidence="3">SS_bin_28</strain>
    </source>
</reference>
<dbReference type="InterPro" id="IPR050287">
    <property type="entry name" value="MTA/SAH_deaminase"/>
</dbReference>
<accession>A0A7Y2EB29</accession>
<organism evidence="3 4">
    <name type="scientific">Eiseniibacteriota bacterium</name>
    <dbReference type="NCBI Taxonomy" id="2212470"/>
    <lineage>
        <taxon>Bacteria</taxon>
        <taxon>Candidatus Eiseniibacteriota</taxon>
    </lineage>
</organism>
<dbReference type="PANTHER" id="PTHR43794:SF11">
    <property type="entry name" value="AMIDOHYDROLASE-RELATED DOMAIN-CONTAINING PROTEIN"/>
    <property type="match status" value="1"/>
</dbReference>
<dbReference type="EMBL" id="JABDJR010000545">
    <property type="protein sequence ID" value="NNF07782.1"/>
    <property type="molecule type" value="Genomic_DNA"/>
</dbReference>
<dbReference type="AlphaFoldDB" id="A0A7Y2EB29"/>
<sequence length="414" mass="45562">MERPQQTAYQAKWVLPIHAPAIADGTVVVSGGQIEAVGPTSELLDKFPFAELVELGESIVLPGLVNAHTHLALTDAVEDLPVGKGLLEWLKVLVPQAREFDQDTARAGILRGLQQSRDLGTSLVGDILSHGEAVESYFEQEEVWCRVFMEFLGVREGSAHQSLERAKEHLSRLEARHSPRVTGGLSPHAPYSVWPDLWEPMAVWARERNLPWTTHLAEPPSESEFLLEGTGPILDYLNWLGAWDGTFPRLRDRGVDYLHDRDVLDDLTLLVHGVHLTPEEIEKVVINDSWVCLCPRSNQFLGLPPAPVEDLYHAGANLCLGTDSKASNWDLGIWGELRSLRGIAPTVPPSALLRMATANGAMALGFLGKLGTIHSGAEAQLLSVPCSELGDGDPHHFLVSESIEDRFQWLGKRP</sequence>
<evidence type="ECO:0000256" key="1">
    <source>
        <dbReference type="ARBA" id="ARBA00022801"/>
    </source>
</evidence>
<evidence type="ECO:0000259" key="2">
    <source>
        <dbReference type="Pfam" id="PF01979"/>
    </source>
</evidence>
<dbReference type="SUPFAM" id="SSF51338">
    <property type="entry name" value="Composite domain of metallo-dependent hydrolases"/>
    <property type="match status" value="1"/>
</dbReference>
<name>A0A7Y2EB29_UNCEI</name>
<gene>
    <name evidence="3" type="ORF">HKN21_13545</name>
</gene>
<dbReference type="InterPro" id="IPR032466">
    <property type="entry name" value="Metal_Hydrolase"/>
</dbReference>
<dbReference type="SUPFAM" id="SSF51556">
    <property type="entry name" value="Metallo-dependent hydrolases"/>
    <property type="match status" value="1"/>
</dbReference>
<dbReference type="PANTHER" id="PTHR43794">
    <property type="entry name" value="AMINOHYDROLASE SSNA-RELATED"/>
    <property type="match status" value="1"/>
</dbReference>
<dbReference type="InterPro" id="IPR011059">
    <property type="entry name" value="Metal-dep_hydrolase_composite"/>
</dbReference>
<proteinExistence type="predicted"/>
<dbReference type="Proteomes" id="UP000547674">
    <property type="component" value="Unassembled WGS sequence"/>
</dbReference>
<evidence type="ECO:0000313" key="3">
    <source>
        <dbReference type="EMBL" id="NNF07782.1"/>
    </source>
</evidence>
<dbReference type="Pfam" id="PF01979">
    <property type="entry name" value="Amidohydro_1"/>
    <property type="match status" value="1"/>
</dbReference>
<dbReference type="GO" id="GO:0016810">
    <property type="term" value="F:hydrolase activity, acting on carbon-nitrogen (but not peptide) bonds"/>
    <property type="evidence" value="ECO:0007669"/>
    <property type="project" value="InterPro"/>
</dbReference>
<dbReference type="Gene3D" id="3.20.20.140">
    <property type="entry name" value="Metal-dependent hydrolases"/>
    <property type="match status" value="1"/>
</dbReference>
<keyword evidence="1 3" id="KW-0378">Hydrolase</keyword>
<feature type="domain" description="Amidohydrolase-related" evidence="2">
    <location>
        <begin position="59"/>
        <end position="384"/>
    </location>
</feature>
<comment type="caution">
    <text evidence="3">The sequence shown here is derived from an EMBL/GenBank/DDBJ whole genome shotgun (WGS) entry which is preliminary data.</text>
</comment>
<protein>
    <submittedName>
        <fullName evidence="3">Amidohydrolase family protein</fullName>
    </submittedName>
</protein>